<comment type="caution">
    <text evidence="1">The sequence shown here is derived from an EMBL/GenBank/DDBJ whole genome shotgun (WGS) entry which is preliminary data.</text>
</comment>
<reference evidence="1 2" key="1">
    <citation type="submission" date="2020-08" db="EMBL/GenBank/DDBJ databases">
        <title>Genomic Encyclopedia of Type Strains, Phase IV (KMG-IV): sequencing the most valuable type-strain genomes for metagenomic binning, comparative biology and taxonomic classification.</title>
        <authorList>
            <person name="Goeker M."/>
        </authorList>
    </citation>
    <scope>NUCLEOTIDE SEQUENCE [LARGE SCALE GENOMIC DNA]</scope>
    <source>
        <strain evidence="1 2">DSM 25895</strain>
    </source>
</reference>
<dbReference type="AlphaFoldDB" id="A0A840XVQ5"/>
<organism evidence="1 2">
    <name type="scientific">Neoroseomonas alkaliterrae</name>
    <dbReference type="NCBI Taxonomy" id="1452450"/>
    <lineage>
        <taxon>Bacteria</taxon>
        <taxon>Pseudomonadati</taxon>
        <taxon>Pseudomonadota</taxon>
        <taxon>Alphaproteobacteria</taxon>
        <taxon>Acetobacterales</taxon>
        <taxon>Acetobacteraceae</taxon>
        <taxon>Neoroseomonas</taxon>
    </lineage>
</organism>
<evidence type="ECO:0000313" key="2">
    <source>
        <dbReference type="Proteomes" id="UP000562254"/>
    </source>
</evidence>
<gene>
    <name evidence="1" type="ORF">FHS88_004143</name>
</gene>
<evidence type="ECO:0000313" key="1">
    <source>
        <dbReference type="EMBL" id="MBB5691976.1"/>
    </source>
</evidence>
<proteinExistence type="predicted"/>
<keyword evidence="2" id="KW-1185">Reference proteome</keyword>
<dbReference type="InterPro" id="IPR029063">
    <property type="entry name" value="SAM-dependent_MTases_sf"/>
</dbReference>
<dbReference type="RefSeq" id="WP_184487325.1">
    <property type="nucleotide sequence ID" value="NZ_JACIJE010000040.1"/>
</dbReference>
<dbReference type="Gene3D" id="3.40.50.150">
    <property type="entry name" value="Vaccinia Virus protein VP39"/>
    <property type="match status" value="1"/>
</dbReference>
<dbReference type="EMBL" id="JACIJE010000040">
    <property type="protein sequence ID" value="MBB5691976.1"/>
    <property type="molecule type" value="Genomic_DNA"/>
</dbReference>
<protein>
    <submittedName>
        <fullName evidence="1">Uncharacterized protein</fullName>
    </submittedName>
</protein>
<name>A0A840XVQ5_9PROT</name>
<accession>A0A840XVQ5</accession>
<dbReference type="Proteomes" id="UP000562254">
    <property type="component" value="Unassembled WGS sequence"/>
</dbReference>
<sequence length="293" mass="31676">MNTPDDEKGGKREIGRLVSDQDLIAAYEKAKGTHGFVGTRPRVLSRVSLEWDVRQALVGRGAVRGAVTRYRGQSNLRAAVAASAQEAATPDRDSLTREERTLLSELTRNSNYVCLFGATWAIPFAVGNPSNQAVAVTAHRPSLDVVLAHPLVAAAYAEGRLDLLHVDLGDVTPLGLPSSRDAISNWASFSAAPWPLWLERGALPELVIASGPFRKACCAKALATWMAHGRAGEMVVALRNLRAGKVDLAEELSSLFDVTPGAGSIVLLRPRALGRRHGAHLNFLIQRWQLDVR</sequence>